<comment type="caution">
    <text evidence="1">The sequence shown here is derived from an EMBL/GenBank/DDBJ whole genome shotgun (WGS) entry which is preliminary data.</text>
</comment>
<name>A0ACC1XSN6_MELAZ</name>
<dbReference type="EMBL" id="CM051400">
    <property type="protein sequence ID" value="KAJ4714363.1"/>
    <property type="molecule type" value="Genomic_DNA"/>
</dbReference>
<organism evidence="1 2">
    <name type="scientific">Melia azedarach</name>
    <name type="common">Chinaberry tree</name>
    <dbReference type="NCBI Taxonomy" id="155640"/>
    <lineage>
        <taxon>Eukaryota</taxon>
        <taxon>Viridiplantae</taxon>
        <taxon>Streptophyta</taxon>
        <taxon>Embryophyta</taxon>
        <taxon>Tracheophyta</taxon>
        <taxon>Spermatophyta</taxon>
        <taxon>Magnoliopsida</taxon>
        <taxon>eudicotyledons</taxon>
        <taxon>Gunneridae</taxon>
        <taxon>Pentapetalae</taxon>
        <taxon>rosids</taxon>
        <taxon>malvids</taxon>
        <taxon>Sapindales</taxon>
        <taxon>Meliaceae</taxon>
        <taxon>Melia</taxon>
    </lineage>
</organism>
<accession>A0ACC1XSN6</accession>
<sequence>MGRYNHGGNQNLLFGSVGSYLRRCLFRILSIGPIPDHFAFIMDGNRRYAKKLKLEEGAGHNAGFLSLISLLQYCIELEVKYMTVYAFSIDNFKRNPNQVERLMDLLLEKINWFLKEESIVNQYGVRVYFIGLVLSICLAYTSRDEIVHAVEESSMDKSDEKMLQENPEIKLVECGEELYMAIAPDPEIMIRSSGETRLSNFLLWQSSNCLLYSPAELWPEIGLWHLVWAVLNFQQNHSLSREEEATLNNDSMAGFSSAFSSSCMFVWFP</sequence>
<dbReference type="Proteomes" id="UP001164539">
    <property type="component" value="Chromosome 7"/>
</dbReference>
<evidence type="ECO:0000313" key="1">
    <source>
        <dbReference type="EMBL" id="KAJ4714363.1"/>
    </source>
</evidence>
<reference evidence="1 2" key="1">
    <citation type="journal article" date="2023" name="Science">
        <title>Complex scaffold remodeling in plant triterpene biosynthesis.</title>
        <authorList>
            <person name="De La Pena R."/>
            <person name="Hodgson H."/>
            <person name="Liu J.C."/>
            <person name="Stephenson M.J."/>
            <person name="Martin A.C."/>
            <person name="Owen C."/>
            <person name="Harkess A."/>
            <person name="Leebens-Mack J."/>
            <person name="Jimenez L.E."/>
            <person name="Osbourn A."/>
            <person name="Sattely E.S."/>
        </authorList>
    </citation>
    <scope>NUCLEOTIDE SEQUENCE [LARGE SCALE GENOMIC DNA]</scope>
    <source>
        <strain evidence="2">cv. JPN11</strain>
        <tissue evidence="1">Leaf</tissue>
    </source>
</reference>
<keyword evidence="1" id="KW-0808">Transferase</keyword>
<evidence type="ECO:0000313" key="2">
    <source>
        <dbReference type="Proteomes" id="UP001164539"/>
    </source>
</evidence>
<gene>
    <name evidence="1" type="ORF">OWV82_012861</name>
</gene>
<feature type="non-terminal residue" evidence="1">
    <location>
        <position position="269"/>
    </location>
</feature>
<protein>
    <submittedName>
        <fullName evidence="1">Alkyl transferase</fullName>
    </submittedName>
</protein>
<keyword evidence="2" id="KW-1185">Reference proteome</keyword>
<proteinExistence type="predicted"/>